<dbReference type="EMBL" id="KZ820292">
    <property type="protein sequence ID" value="PWN47982.1"/>
    <property type="molecule type" value="Genomic_DNA"/>
</dbReference>
<reference evidence="1 2" key="1">
    <citation type="journal article" date="2018" name="Mol. Biol. Evol.">
        <title>Broad Genomic Sampling Reveals a Smut Pathogenic Ancestry of the Fungal Clade Ustilaginomycotina.</title>
        <authorList>
            <person name="Kijpornyongpan T."/>
            <person name="Mondo S.J."/>
            <person name="Barry K."/>
            <person name="Sandor L."/>
            <person name="Lee J."/>
            <person name="Lipzen A."/>
            <person name="Pangilinan J."/>
            <person name="LaButti K."/>
            <person name="Hainaut M."/>
            <person name="Henrissat B."/>
            <person name="Grigoriev I.V."/>
            <person name="Spatafora J.W."/>
            <person name="Aime M.C."/>
        </authorList>
    </citation>
    <scope>NUCLEOTIDE SEQUENCE [LARGE SCALE GENOMIC DNA]</scope>
    <source>
        <strain evidence="1 2">SA 807</strain>
    </source>
</reference>
<evidence type="ECO:0000313" key="1">
    <source>
        <dbReference type="EMBL" id="PWN47982.1"/>
    </source>
</evidence>
<evidence type="ECO:0000313" key="2">
    <source>
        <dbReference type="Proteomes" id="UP000245626"/>
    </source>
</evidence>
<keyword evidence="2" id="KW-1185">Reference proteome</keyword>
<accession>A0ACD0NQC2</accession>
<dbReference type="Proteomes" id="UP000245626">
    <property type="component" value="Unassembled WGS sequence"/>
</dbReference>
<gene>
    <name evidence="1" type="ORF">IE53DRAFT_219571</name>
</gene>
<protein>
    <submittedName>
        <fullName evidence="1">Uncharacterized protein</fullName>
    </submittedName>
</protein>
<sequence length="91" mass="10223">MWEHGVNNNDNQKRDLAIGWMTGSRWDTIVPRAILSSSSSSSSSSSFFFFFLFFSCSSLAWFCSSASYSSVTTAAATMYSYFLHRLPWSSS</sequence>
<name>A0ACD0NQC2_9BASI</name>
<organism evidence="1 2">
    <name type="scientific">Violaceomyces palustris</name>
    <dbReference type="NCBI Taxonomy" id="1673888"/>
    <lineage>
        <taxon>Eukaryota</taxon>
        <taxon>Fungi</taxon>
        <taxon>Dikarya</taxon>
        <taxon>Basidiomycota</taxon>
        <taxon>Ustilaginomycotina</taxon>
        <taxon>Ustilaginomycetes</taxon>
        <taxon>Violaceomycetales</taxon>
        <taxon>Violaceomycetaceae</taxon>
        <taxon>Violaceomyces</taxon>
    </lineage>
</organism>
<proteinExistence type="predicted"/>